<proteinExistence type="inferred from homology"/>
<evidence type="ECO:0000259" key="14">
    <source>
        <dbReference type="Pfam" id="PF01292"/>
    </source>
</evidence>
<dbReference type="SUPFAM" id="SSF81342">
    <property type="entry name" value="Transmembrane di-heme cytochromes"/>
    <property type="match status" value="1"/>
</dbReference>
<evidence type="ECO:0000256" key="4">
    <source>
        <dbReference type="ARBA" id="ARBA00022475"/>
    </source>
</evidence>
<dbReference type="InterPro" id="IPR016174">
    <property type="entry name" value="Di-haem_cyt_TM"/>
</dbReference>
<feature type="transmembrane region" description="Helical" evidence="13">
    <location>
        <begin position="54"/>
        <end position="72"/>
    </location>
</feature>
<evidence type="ECO:0000256" key="5">
    <source>
        <dbReference type="ARBA" id="ARBA00022617"/>
    </source>
</evidence>
<feature type="domain" description="Cytochrome b561 bacterial/Ni-hydrogenase" evidence="14">
    <location>
        <begin position="13"/>
        <end position="183"/>
    </location>
</feature>
<evidence type="ECO:0000256" key="7">
    <source>
        <dbReference type="ARBA" id="ARBA00022723"/>
    </source>
</evidence>
<evidence type="ECO:0000256" key="11">
    <source>
        <dbReference type="ARBA" id="ARBA00023136"/>
    </source>
</evidence>
<comment type="cofactor">
    <cofactor evidence="1">
        <name>heme b</name>
        <dbReference type="ChEBI" id="CHEBI:60344"/>
    </cofactor>
</comment>
<dbReference type="InterPro" id="IPR011577">
    <property type="entry name" value="Cyt_b561_bac/Ni-Hgenase"/>
</dbReference>
<keyword evidence="10" id="KW-0408">Iron</keyword>
<dbReference type="Proteomes" id="UP000245081">
    <property type="component" value="Unassembled WGS sequence"/>
</dbReference>
<dbReference type="OrthoDB" id="8723024at2"/>
<sequence length="193" mass="21824">MSTNFSPSMPRYRHNGATITLHWLTLIAILTAVGAVLVQDYIDSDEITHALVTLHRSLGLLVMVMVAFRIFVREPINHSAPTPKMQALQNLVAKLVHAGIYLLLIAIPLVGWAMSSASGKPMSFFWMFQIPAILSRDRDLADTLHDWHEWSAWGLLAMVGMHAVAALWHHYFLRDGVLYSMLPLKRWLRSNSI</sequence>
<dbReference type="PANTHER" id="PTHR30529:SF3">
    <property type="entry name" value="CYTOCHROME B561 HOMOLOG 1"/>
    <property type="match status" value="1"/>
</dbReference>
<evidence type="ECO:0000256" key="3">
    <source>
        <dbReference type="ARBA" id="ARBA00022448"/>
    </source>
</evidence>
<organism evidence="15 16">
    <name type="scientific">Novimethylophilus kurashikiensis</name>
    <dbReference type="NCBI Taxonomy" id="1825523"/>
    <lineage>
        <taxon>Bacteria</taxon>
        <taxon>Pseudomonadati</taxon>
        <taxon>Pseudomonadota</taxon>
        <taxon>Betaproteobacteria</taxon>
        <taxon>Nitrosomonadales</taxon>
        <taxon>Methylophilaceae</taxon>
        <taxon>Novimethylophilus</taxon>
    </lineage>
</organism>
<evidence type="ECO:0000313" key="15">
    <source>
        <dbReference type="EMBL" id="GBG14651.1"/>
    </source>
</evidence>
<feature type="transmembrane region" description="Helical" evidence="13">
    <location>
        <begin position="150"/>
        <end position="173"/>
    </location>
</feature>
<feature type="transmembrane region" description="Helical" evidence="13">
    <location>
        <begin position="21"/>
        <end position="42"/>
    </location>
</feature>
<evidence type="ECO:0000256" key="8">
    <source>
        <dbReference type="ARBA" id="ARBA00022982"/>
    </source>
</evidence>
<dbReference type="GO" id="GO:0020037">
    <property type="term" value="F:heme binding"/>
    <property type="evidence" value="ECO:0007669"/>
    <property type="project" value="TreeGrafter"/>
</dbReference>
<comment type="similarity">
    <text evidence="12">Belongs to the cytochrome b561 family.</text>
</comment>
<dbReference type="GO" id="GO:0046872">
    <property type="term" value="F:metal ion binding"/>
    <property type="evidence" value="ECO:0007669"/>
    <property type="project" value="UniProtKB-KW"/>
</dbReference>
<evidence type="ECO:0000256" key="13">
    <source>
        <dbReference type="SAM" id="Phobius"/>
    </source>
</evidence>
<evidence type="ECO:0000313" key="16">
    <source>
        <dbReference type="Proteomes" id="UP000245081"/>
    </source>
</evidence>
<keyword evidence="11 13" id="KW-0472">Membrane</keyword>
<evidence type="ECO:0000256" key="6">
    <source>
        <dbReference type="ARBA" id="ARBA00022692"/>
    </source>
</evidence>
<keyword evidence="8" id="KW-0249">Electron transport</keyword>
<evidence type="ECO:0000256" key="9">
    <source>
        <dbReference type="ARBA" id="ARBA00022989"/>
    </source>
</evidence>
<dbReference type="GO" id="GO:0009055">
    <property type="term" value="F:electron transfer activity"/>
    <property type="evidence" value="ECO:0007669"/>
    <property type="project" value="InterPro"/>
</dbReference>
<keyword evidence="9 13" id="KW-1133">Transmembrane helix</keyword>
<keyword evidence="6 13" id="KW-0812">Transmembrane</keyword>
<dbReference type="RefSeq" id="WP_109015838.1">
    <property type="nucleotide sequence ID" value="NZ_BDOQ01000009.1"/>
</dbReference>
<dbReference type="GO" id="GO:0005886">
    <property type="term" value="C:plasma membrane"/>
    <property type="evidence" value="ECO:0007669"/>
    <property type="project" value="UniProtKB-SubCell"/>
</dbReference>
<dbReference type="GO" id="GO:0022904">
    <property type="term" value="P:respiratory electron transport chain"/>
    <property type="evidence" value="ECO:0007669"/>
    <property type="project" value="InterPro"/>
</dbReference>
<keyword evidence="4" id="KW-1003">Cell membrane</keyword>
<dbReference type="Pfam" id="PF01292">
    <property type="entry name" value="Ni_hydr_CYTB"/>
    <property type="match status" value="1"/>
</dbReference>
<gene>
    <name evidence="15" type="primary">cybB</name>
    <name evidence="15" type="ORF">NMK_2250</name>
</gene>
<keyword evidence="3" id="KW-0813">Transport</keyword>
<comment type="subcellular location">
    <subcellularLocation>
        <location evidence="2">Cell membrane</location>
        <topology evidence="2">Multi-pass membrane protein</topology>
    </subcellularLocation>
</comment>
<dbReference type="Gene3D" id="1.20.950.20">
    <property type="entry name" value="Transmembrane di-heme cytochromes, Chain C"/>
    <property type="match status" value="1"/>
</dbReference>
<evidence type="ECO:0000256" key="2">
    <source>
        <dbReference type="ARBA" id="ARBA00004651"/>
    </source>
</evidence>
<keyword evidence="5" id="KW-0349">Heme</keyword>
<accession>A0A2R5FDC4</accession>
<evidence type="ECO:0000256" key="1">
    <source>
        <dbReference type="ARBA" id="ARBA00001970"/>
    </source>
</evidence>
<name>A0A2R5FDC4_9PROT</name>
<keyword evidence="7" id="KW-0479">Metal-binding</keyword>
<evidence type="ECO:0000256" key="10">
    <source>
        <dbReference type="ARBA" id="ARBA00023004"/>
    </source>
</evidence>
<dbReference type="EMBL" id="BDOQ01000009">
    <property type="protein sequence ID" value="GBG14651.1"/>
    <property type="molecule type" value="Genomic_DNA"/>
</dbReference>
<protein>
    <submittedName>
        <fullName evidence="15">Cytochrome b561</fullName>
    </submittedName>
</protein>
<comment type="caution">
    <text evidence="15">The sequence shown here is derived from an EMBL/GenBank/DDBJ whole genome shotgun (WGS) entry which is preliminary data.</text>
</comment>
<dbReference type="AlphaFoldDB" id="A0A2R5FDC4"/>
<evidence type="ECO:0000256" key="12">
    <source>
        <dbReference type="ARBA" id="ARBA00037975"/>
    </source>
</evidence>
<dbReference type="PANTHER" id="PTHR30529">
    <property type="entry name" value="CYTOCHROME B561"/>
    <property type="match status" value="1"/>
</dbReference>
<feature type="transmembrane region" description="Helical" evidence="13">
    <location>
        <begin position="92"/>
        <end position="114"/>
    </location>
</feature>
<keyword evidence="16" id="KW-1185">Reference proteome</keyword>
<reference evidence="15 16" key="1">
    <citation type="journal article" date="2018" name="Environ. Microbiol.">
        <title>Isolation and genomic characterization of Novimethylophilus kurashikiensis gen. nov. sp. nov., a new lanthanide-dependent methylotrophic species of Methylophilaceae.</title>
        <authorList>
            <person name="Lv H."/>
            <person name="Sahin N."/>
            <person name="Tani A."/>
        </authorList>
    </citation>
    <scope>NUCLEOTIDE SEQUENCE [LARGE SCALE GENOMIC DNA]</scope>
    <source>
        <strain evidence="15 16">La2-4</strain>
    </source>
</reference>
<dbReference type="InterPro" id="IPR052168">
    <property type="entry name" value="Cytochrome_b561_oxidase"/>
</dbReference>